<dbReference type="OrthoDB" id="2107166at2759"/>
<name>A0A2G5DTP6_AQUCA</name>
<dbReference type="Proteomes" id="UP000230069">
    <property type="component" value="Unassembled WGS sequence"/>
</dbReference>
<feature type="domain" description="LysM" evidence="2">
    <location>
        <begin position="203"/>
        <end position="247"/>
    </location>
</feature>
<dbReference type="SUPFAM" id="SSF54106">
    <property type="entry name" value="LysM domain"/>
    <property type="match status" value="2"/>
</dbReference>
<keyword evidence="1" id="KW-0812">Transmembrane</keyword>
<dbReference type="Pfam" id="PF01476">
    <property type="entry name" value="LysM"/>
    <property type="match status" value="2"/>
</dbReference>
<organism evidence="3 4">
    <name type="scientific">Aquilegia coerulea</name>
    <name type="common">Rocky mountain columbine</name>
    <dbReference type="NCBI Taxonomy" id="218851"/>
    <lineage>
        <taxon>Eukaryota</taxon>
        <taxon>Viridiplantae</taxon>
        <taxon>Streptophyta</taxon>
        <taxon>Embryophyta</taxon>
        <taxon>Tracheophyta</taxon>
        <taxon>Spermatophyta</taxon>
        <taxon>Magnoliopsida</taxon>
        <taxon>Ranunculales</taxon>
        <taxon>Ranunculaceae</taxon>
        <taxon>Thalictroideae</taxon>
        <taxon>Aquilegia</taxon>
    </lineage>
</organism>
<dbReference type="AlphaFoldDB" id="A0A2G5DTP6"/>
<dbReference type="EMBL" id="KZ305032">
    <property type="protein sequence ID" value="PIA46879.1"/>
    <property type="molecule type" value="Genomic_DNA"/>
</dbReference>
<dbReference type="CDD" id="cd00118">
    <property type="entry name" value="LysM"/>
    <property type="match status" value="2"/>
</dbReference>
<feature type="transmembrane region" description="Helical" evidence="1">
    <location>
        <begin position="30"/>
        <end position="50"/>
    </location>
</feature>
<evidence type="ECO:0000313" key="3">
    <source>
        <dbReference type="EMBL" id="PIA46879.1"/>
    </source>
</evidence>
<keyword evidence="1" id="KW-0472">Membrane</keyword>
<sequence>MQLEEFILKTHFQVPSSKTHSLERIIMKSFIAQLCTISFIFIFFFFTSILTTTIAQTTNFKCTTPRATCESLIDYIPINSTTFSDIKTLFGIKNLRELFGANYLPLTTSPNGTVAPKQRIKIPFPCICNNGTGISNKRPIYTVKSGDGLDFIARSIFSNLLTYQQIATVNNIKDVNLIEVGQKLVIPLPCSCDDVDGMKVVHYGHVVASGSTVELIANQYDTTEATLLKLNGLASPNDLKADSVLDVPLKVCTSAISATSPDYPLLVPNGTYTFTANNCVQCNCDKSSNWTLQCQPSPSGVKIANWTQCPSMQCQGNPNLFIGNTSSSNCGPRCSYAGYNSQVILTTPVSSTCPTTDGARPSNGATKIGLGWLSGIWLLISLELGLLGFGLL</sequence>
<dbReference type="InterPro" id="IPR036779">
    <property type="entry name" value="LysM_dom_sf"/>
</dbReference>
<evidence type="ECO:0000313" key="4">
    <source>
        <dbReference type="Proteomes" id="UP000230069"/>
    </source>
</evidence>
<reference evidence="3 4" key="1">
    <citation type="submission" date="2017-09" db="EMBL/GenBank/DDBJ databases">
        <title>WGS assembly of Aquilegia coerulea Goldsmith.</title>
        <authorList>
            <person name="Hodges S."/>
            <person name="Kramer E."/>
            <person name="Nordborg M."/>
            <person name="Tomkins J."/>
            <person name="Borevitz J."/>
            <person name="Derieg N."/>
            <person name="Yan J."/>
            <person name="Mihaltcheva S."/>
            <person name="Hayes R.D."/>
            <person name="Rokhsar D."/>
        </authorList>
    </citation>
    <scope>NUCLEOTIDE SEQUENCE [LARGE SCALE GENOMIC DNA]</scope>
    <source>
        <strain evidence="4">cv. Goldsmith</strain>
    </source>
</reference>
<dbReference type="Gene3D" id="3.10.350.10">
    <property type="entry name" value="LysM domain"/>
    <property type="match status" value="2"/>
</dbReference>
<evidence type="ECO:0000256" key="1">
    <source>
        <dbReference type="SAM" id="Phobius"/>
    </source>
</evidence>
<protein>
    <recommendedName>
        <fullName evidence="2">LysM domain-containing protein</fullName>
    </recommendedName>
</protein>
<feature type="transmembrane region" description="Helical" evidence="1">
    <location>
        <begin position="370"/>
        <end position="391"/>
    </location>
</feature>
<dbReference type="FunCoup" id="A0A2G5DTP6">
    <property type="interactions" value="806"/>
</dbReference>
<dbReference type="STRING" id="218851.A0A2G5DTP6"/>
<proteinExistence type="predicted"/>
<dbReference type="PANTHER" id="PTHR33734:SF11">
    <property type="entry name" value="LYSM DOMAIN-CONTAINING GPI-ANCHORED PROTEIN 2"/>
    <property type="match status" value="1"/>
</dbReference>
<feature type="domain" description="LysM" evidence="2">
    <location>
        <begin position="139"/>
        <end position="186"/>
    </location>
</feature>
<dbReference type="SMART" id="SM00257">
    <property type="entry name" value="LysM"/>
    <property type="match status" value="2"/>
</dbReference>
<evidence type="ECO:0000259" key="2">
    <source>
        <dbReference type="PROSITE" id="PS51782"/>
    </source>
</evidence>
<dbReference type="PANTHER" id="PTHR33734">
    <property type="entry name" value="LYSM DOMAIN-CONTAINING GPI-ANCHORED PROTEIN 2"/>
    <property type="match status" value="1"/>
</dbReference>
<gene>
    <name evidence="3" type="ORF">AQUCO_01500430v1</name>
</gene>
<dbReference type="PROSITE" id="PS51782">
    <property type="entry name" value="LYSM"/>
    <property type="match status" value="2"/>
</dbReference>
<dbReference type="InParanoid" id="A0A2G5DTP6"/>
<keyword evidence="4" id="KW-1185">Reference proteome</keyword>
<keyword evidence="1" id="KW-1133">Transmembrane helix</keyword>
<dbReference type="InterPro" id="IPR018392">
    <property type="entry name" value="LysM"/>
</dbReference>
<accession>A0A2G5DTP6</accession>